<dbReference type="EMBL" id="LVXG01000078">
    <property type="protein sequence ID" value="OQP39816.1"/>
    <property type="molecule type" value="Genomic_DNA"/>
</dbReference>
<feature type="transmembrane region" description="Helical" evidence="1">
    <location>
        <begin position="261"/>
        <end position="283"/>
    </location>
</feature>
<dbReference type="Proteomes" id="UP000192610">
    <property type="component" value="Unassembled WGS sequence"/>
</dbReference>
<feature type="transmembrane region" description="Helical" evidence="1">
    <location>
        <begin position="7"/>
        <end position="32"/>
    </location>
</feature>
<name>A0A1V9E126_9BACT</name>
<dbReference type="RefSeq" id="WP_081204316.1">
    <property type="nucleotide sequence ID" value="NZ_FOCZ01000003.1"/>
</dbReference>
<organism evidence="2 3">
    <name type="scientific">Niastella yeongjuensis</name>
    <dbReference type="NCBI Taxonomy" id="354355"/>
    <lineage>
        <taxon>Bacteria</taxon>
        <taxon>Pseudomonadati</taxon>
        <taxon>Bacteroidota</taxon>
        <taxon>Chitinophagia</taxon>
        <taxon>Chitinophagales</taxon>
        <taxon>Chitinophagaceae</taxon>
        <taxon>Niastella</taxon>
    </lineage>
</organism>
<reference evidence="3" key="1">
    <citation type="submission" date="2016-04" db="EMBL/GenBank/DDBJ databases">
        <authorList>
            <person name="Chen L."/>
            <person name="Zhuang W."/>
            <person name="Wang G."/>
        </authorList>
    </citation>
    <scope>NUCLEOTIDE SEQUENCE [LARGE SCALE GENOMIC DNA]</scope>
    <source>
        <strain evidence="3">17621</strain>
    </source>
</reference>
<evidence type="ECO:0000313" key="2">
    <source>
        <dbReference type="EMBL" id="OQP39816.1"/>
    </source>
</evidence>
<keyword evidence="3" id="KW-1185">Reference proteome</keyword>
<keyword evidence="1" id="KW-1133">Transmembrane helix</keyword>
<sequence length="311" mass="35633">MNFKISIGTVISLIASLLFASVCFFSLYFFTYGNLQKSILLALCLSFILVCFVLVLKEIKAVRRNFLQNAFLEILMLIVFLTAGIIFLIPFSHYFTVLNKKDQLKGKIETDLDNVANMFTRYEEFAKDRMNKYEYELNAAIAGKDLNYSVFINEGFKNNGESLTIQKNRLMTIFEDDLMPSKYDSTKKYAINLINQDKQLATNWILPVRFLNVINNVEKTANGWLTELKRYDNSTSNAQSTPFDYPLTFGSIKGELTQREFPAVTAIVIASLLYLILLIPYFAADRDPRNPGIIDLLFRKKTVTEERGAIL</sequence>
<gene>
    <name evidence="2" type="ORF">A4H97_16475</name>
</gene>
<evidence type="ECO:0000313" key="3">
    <source>
        <dbReference type="Proteomes" id="UP000192610"/>
    </source>
</evidence>
<dbReference type="STRING" id="354355.SAMN05660816_02042"/>
<dbReference type="AlphaFoldDB" id="A0A1V9E126"/>
<feature type="transmembrane region" description="Helical" evidence="1">
    <location>
        <begin position="71"/>
        <end position="95"/>
    </location>
</feature>
<keyword evidence="1" id="KW-0472">Membrane</keyword>
<keyword evidence="1" id="KW-0812">Transmembrane</keyword>
<protein>
    <submittedName>
        <fullName evidence="2">Uncharacterized protein</fullName>
    </submittedName>
</protein>
<comment type="caution">
    <text evidence="2">The sequence shown here is derived from an EMBL/GenBank/DDBJ whole genome shotgun (WGS) entry which is preliminary data.</text>
</comment>
<feature type="transmembrane region" description="Helical" evidence="1">
    <location>
        <begin position="38"/>
        <end position="59"/>
    </location>
</feature>
<accession>A0A1V9E126</accession>
<evidence type="ECO:0000256" key="1">
    <source>
        <dbReference type="SAM" id="Phobius"/>
    </source>
</evidence>
<proteinExistence type="predicted"/>